<feature type="binding site" evidence="4">
    <location>
        <position position="218"/>
    </location>
    <ligand>
        <name>FAD</name>
        <dbReference type="ChEBI" id="CHEBI:57692"/>
    </ligand>
</feature>
<evidence type="ECO:0000256" key="3">
    <source>
        <dbReference type="ARBA" id="ARBA00022991"/>
    </source>
</evidence>
<evidence type="ECO:0000256" key="4">
    <source>
        <dbReference type="PIRSR" id="PIRSR602081-1"/>
    </source>
</evidence>
<dbReference type="GO" id="GO:0071949">
    <property type="term" value="F:FAD binding"/>
    <property type="evidence" value="ECO:0007669"/>
    <property type="project" value="TreeGrafter"/>
</dbReference>
<evidence type="ECO:0000256" key="2">
    <source>
        <dbReference type="ARBA" id="ARBA00022827"/>
    </source>
</evidence>
<keyword evidence="2 4" id="KW-0274">FAD</keyword>
<feature type="binding site" evidence="4">
    <location>
        <begin position="230"/>
        <end position="234"/>
    </location>
    <ligand>
        <name>FAD</name>
        <dbReference type="ChEBI" id="CHEBI:57692"/>
    </ligand>
</feature>
<dbReference type="SUPFAM" id="SSF52425">
    <property type="entry name" value="Cryptochrome/photolyase, N-terminal domain"/>
    <property type="match status" value="1"/>
</dbReference>
<dbReference type="InterPro" id="IPR036134">
    <property type="entry name" value="Crypto/Photolyase_FAD-like_sf"/>
</dbReference>
<dbReference type="Gene3D" id="3.40.50.620">
    <property type="entry name" value="HUPs"/>
    <property type="match status" value="1"/>
</dbReference>
<dbReference type="PROSITE" id="PS00394">
    <property type="entry name" value="DNA_PHOTOLYASES_1_1"/>
    <property type="match status" value="1"/>
</dbReference>
<dbReference type="PROSITE" id="PS51645">
    <property type="entry name" value="PHR_CRY_ALPHA_BETA"/>
    <property type="match status" value="1"/>
</dbReference>
<feature type="site" description="Electron transfer via tryptophanyl radical" evidence="5">
    <location>
        <position position="373"/>
    </location>
</feature>
<proteinExistence type="inferred from homology"/>
<feature type="domain" description="Photolyase/cryptochrome alpha/beta" evidence="7">
    <location>
        <begin position="2"/>
        <end position="131"/>
    </location>
</feature>
<dbReference type="SUPFAM" id="SSF48173">
    <property type="entry name" value="Cryptochrome/photolyase FAD-binding domain"/>
    <property type="match status" value="1"/>
</dbReference>
<dbReference type="InterPro" id="IPR018394">
    <property type="entry name" value="DNA_photolyase_1_CS_C"/>
</dbReference>
<keyword evidence="9" id="KW-1185">Reference proteome</keyword>
<dbReference type="PRINTS" id="PR00147">
    <property type="entry name" value="DNAPHOTLYASE"/>
</dbReference>
<organism evidence="8 9">
    <name type="scientific">Streptomyces inusitatus</name>
    <dbReference type="NCBI Taxonomy" id="68221"/>
    <lineage>
        <taxon>Bacteria</taxon>
        <taxon>Bacillati</taxon>
        <taxon>Actinomycetota</taxon>
        <taxon>Actinomycetes</taxon>
        <taxon>Kitasatosporales</taxon>
        <taxon>Streptomycetaceae</taxon>
        <taxon>Streptomyces</taxon>
    </lineage>
</organism>
<sequence>MAVSVVLFTSDLRLHDHPPLRAALASADEVVPLFVLDRGVREAGFDVPNRRAFLADCLTDLDAALRERGGRLVVRSGRTAEEVARVVAETGAAEVRVAAGVTHYAARREEALRSALAGLDRRLHVHDGVITALPPGAVLPSGSDHYAVFTPYFKRWSRERLRDPLGAPRAVRVPEGLASEPVPARADIAGTAPGLAPGGESEGRRRLLAWRRAGLAGYEDRHDDLPGDATSRLSPHLHFGTLSPVELVQRARSLGGPGAEAFVRQLCWRDFHHQMLAARPAAAHADYRPRRDLWRSGSEAAGDIAAWKAGRTGYPVVDAAMRQLRHEGWMHNRGRLLTASFLTKTLYIDWRVGARHFLDHLVDGDIANNQLNWQWVAGTGADTRPNRVLNPVRQGRRFDPDGDYVRRWVPELSGLPGPAVHEPWLLPAPERARHDYPEPLVTLPEALDRFRRARDVG</sequence>
<dbReference type="RefSeq" id="WP_190126847.1">
    <property type="nucleotide sequence ID" value="NZ_BMWG01000033.1"/>
</dbReference>
<dbReference type="InterPro" id="IPR014729">
    <property type="entry name" value="Rossmann-like_a/b/a_fold"/>
</dbReference>
<feature type="site" description="Electron transfer via tryptophanyl radical" evidence="5">
    <location>
        <position position="294"/>
    </location>
</feature>
<evidence type="ECO:0000256" key="1">
    <source>
        <dbReference type="ARBA" id="ARBA00022630"/>
    </source>
</evidence>
<dbReference type="Pfam" id="PF00875">
    <property type="entry name" value="DNA_photolyase"/>
    <property type="match status" value="1"/>
</dbReference>
<dbReference type="InterPro" id="IPR006050">
    <property type="entry name" value="DNA_photolyase_N"/>
</dbReference>
<keyword evidence="3 6" id="KW-0157">Chromophore</keyword>
<dbReference type="InterPro" id="IPR002081">
    <property type="entry name" value="Cryptochrome/DNA_photolyase_1"/>
</dbReference>
<dbReference type="GO" id="GO:0006950">
    <property type="term" value="P:response to stress"/>
    <property type="evidence" value="ECO:0007669"/>
    <property type="project" value="UniProtKB-ARBA"/>
</dbReference>
<dbReference type="PANTHER" id="PTHR11455">
    <property type="entry name" value="CRYPTOCHROME"/>
    <property type="match status" value="1"/>
</dbReference>
<dbReference type="Proteomes" id="UP000630936">
    <property type="component" value="Unassembled WGS sequence"/>
</dbReference>
<dbReference type="Pfam" id="PF03441">
    <property type="entry name" value="FAD_binding_7"/>
    <property type="match status" value="1"/>
</dbReference>
<dbReference type="InterPro" id="IPR036155">
    <property type="entry name" value="Crypto/Photolyase_N_sf"/>
</dbReference>
<dbReference type="PANTHER" id="PTHR11455:SF9">
    <property type="entry name" value="CRYPTOCHROME CIRCADIAN CLOCK 5 ISOFORM X1"/>
    <property type="match status" value="1"/>
</dbReference>
<dbReference type="Gene3D" id="1.10.579.10">
    <property type="entry name" value="DNA Cyclobutane Dipyrimidine Photolyase, subunit A, domain 3"/>
    <property type="match status" value="1"/>
</dbReference>
<dbReference type="GO" id="GO:0003904">
    <property type="term" value="F:deoxyribodipyrimidine photo-lyase activity"/>
    <property type="evidence" value="ECO:0007669"/>
    <property type="project" value="TreeGrafter"/>
</dbReference>
<reference evidence="8" key="1">
    <citation type="journal article" date="2014" name="Int. J. Syst. Evol. Microbiol.">
        <title>Complete genome sequence of Corynebacterium casei LMG S-19264T (=DSM 44701T), isolated from a smear-ripened cheese.</title>
        <authorList>
            <consortium name="US DOE Joint Genome Institute (JGI-PGF)"/>
            <person name="Walter F."/>
            <person name="Albersmeier A."/>
            <person name="Kalinowski J."/>
            <person name="Ruckert C."/>
        </authorList>
    </citation>
    <scope>NUCLEOTIDE SEQUENCE</scope>
    <source>
        <strain evidence="8">JCM 4988</strain>
    </source>
</reference>
<comment type="similarity">
    <text evidence="6">Belongs to the DNA photolyase family.</text>
</comment>
<comment type="caution">
    <text evidence="8">The sequence shown here is derived from an EMBL/GenBank/DDBJ whole genome shotgun (WGS) entry which is preliminary data.</text>
</comment>
<comment type="cofactor">
    <cofactor evidence="4">
        <name>FAD</name>
        <dbReference type="ChEBI" id="CHEBI:57692"/>
    </cofactor>
    <text evidence="4">Binds 1 FAD per subunit.</text>
</comment>
<accession>A0A918QN55</accession>
<dbReference type="Gene3D" id="1.25.40.80">
    <property type="match status" value="1"/>
</dbReference>
<dbReference type="InterPro" id="IPR005101">
    <property type="entry name" value="Cryptochr/Photolyase_FAD-bd"/>
</dbReference>
<evidence type="ECO:0000256" key="5">
    <source>
        <dbReference type="PIRSR" id="PIRSR602081-2"/>
    </source>
</evidence>
<name>A0A918QN55_9ACTN</name>
<reference evidence="8" key="2">
    <citation type="submission" date="2020-09" db="EMBL/GenBank/DDBJ databases">
        <authorList>
            <person name="Sun Q."/>
            <person name="Ohkuma M."/>
        </authorList>
    </citation>
    <scope>NUCLEOTIDE SEQUENCE</scope>
    <source>
        <strain evidence="8">JCM 4988</strain>
    </source>
</reference>
<evidence type="ECO:0000313" key="8">
    <source>
        <dbReference type="EMBL" id="GGZ62076.1"/>
    </source>
</evidence>
<keyword evidence="1 4" id="KW-0285">Flavoprotein</keyword>
<gene>
    <name evidence="8" type="ORF">GCM10010387_64530</name>
</gene>
<evidence type="ECO:0000256" key="6">
    <source>
        <dbReference type="RuleBase" id="RU004182"/>
    </source>
</evidence>
<feature type="binding site" evidence="4">
    <location>
        <position position="262"/>
    </location>
    <ligand>
        <name>FAD</name>
        <dbReference type="ChEBI" id="CHEBI:57692"/>
    </ligand>
</feature>
<protein>
    <submittedName>
        <fullName evidence="8">Deoxyribodipyrimidine photo-lyase</fullName>
    </submittedName>
</protein>
<feature type="site" description="Electron transfer via tryptophanyl radical" evidence="5">
    <location>
        <position position="350"/>
    </location>
</feature>
<evidence type="ECO:0000259" key="7">
    <source>
        <dbReference type="PROSITE" id="PS51645"/>
    </source>
</evidence>
<dbReference type="AlphaFoldDB" id="A0A918QN55"/>
<dbReference type="GO" id="GO:0006139">
    <property type="term" value="P:nucleobase-containing compound metabolic process"/>
    <property type="evidence" value="ECO:0007669"/>
    <property type="project" value="UniProtKB-ARBA"/>
</dbReference>
<dbReference type="GO" id="GO:0003677">
    <property type="term" value="F:DNA binding"/>
    <property type="evidence" value="ECO:0007669"/>
    <property type="project" value="TreeGrafter"/>
</dbReference>
<dbReference type="GO" id="GO:0009416">
    <property type="term" value="P:response to light stimulus"/>
    <property type="evidence" value="ECO:0007669"/>
    <property type="project" value="TreeGrafter"/>
</dbReference>
<feature type="binding site" evidence="4">
    <location>
        <begin position="363"/>
        <end position="365"/>
    </location>
    <ligand>
        <name>FAD</name>
        <dbReference type="ChEBI" id="CHEBI:57692"/>
    </ligand>
</feature>
<evidence type="ECO:0000313" key="9">
    <source>
        <dbReference type="Proteomes" id="UP000630936"/>
    </source>
</evidence>
<dbReference type="PROSITE" id="PS00691">
    <property type="entry name" value="DNA_PHOTOLYASES_1_2"/>
    <property type="match status" value="1"/>
</dbReference>
<dbReference type="EMBL" id="BMWG01000033">
    <property type="protein sequence ID" value="GGZ62076.1"/>
    <property type="molecule type" value="Genomic_DNA"/>
</dbReference>